<gene>
    <name evidence="1" type="ORF">RHMOL_Rhmol04G0239700</name>
</gene>
<reference evidence="1" key="1">
    <citation type="submission" date="2022-02" db="EMBL/GenBank/DDBJ databases">
        <title>Plant Genome Project.</title>
        <authorList>
            <person name="Zhang R.-G."/>
        </authorList>
    </citation>
    <scope>NUCLEOTIDE SEQUENCE</scope>
    <source>
        <strain evidence="1">AT1</strain>
    </source>
</reference>
<proteinExistence type="predicted"/>
<sequence>MHMEAKTFGATTVTKRIKFNVQITDPTGTIEGAIFLEMAAEFYDITGADATYGLEIVVRSAFYGSRNLLDQHRKMNSKIKQSVSSAWLNYMLYRVGISNAITACLDAEFGSEFATRPDYISAPSSNPVFGFQKTYPDLGPNLATSDY</sequence>
<protein>
    <submittedName>
        <fullName evidence="1">Uncharacterized protein</fullName>
    </submittedName>
</protein>
<name>A0ACC0P673_RHOML</name>
<evidence type="ECO:0000313" key="1">
    <source>
        <dbReference type="EMBL" id="KAI8560228.1"/>
    </source>
</evidence>
<keyword evidence="2" id="KW-1185">Reference proteome</keyword>
<evidence type="ECO:0000313" key="2">
    <source>
        <dbReference type="Proteomes" id="UP001062846"/>
    </source>
</evidence>
<organism evidence="1 2">
    <name type="scientific">Rhododendron molle</name>
    <name type="common">Chinese azalea</name>
    <name type="synonym">Azalea mollis</name>
    <dbReference type="NCBI Taxonomy" id="49168"/>
    <lineage>
        <taxon>Eukaryota</taxon>
        <taxon>Viridiplantae</taxon>
        <taxon>Streptophyta</taxon>
        <taxon>Embryophyta</taxon>
        <taxon>Tracheophyta</taxon>
        <taxon>Spermatophyta</taxon>
        <taxon>Magnoliopsida</taxon>
        <taxon>eudicotyledons</taxon>
        <taxon>Gunneridae</taxon>
        <taxon>Pentapetalae</taxon>
        <taxon>asterids</taxon>
        <taxon>Ericales</taxon>
        <taxon>Ericaceae</taxon>
        <taxon>Ericoideae</taxon>
        <taxon>Rhodoreae</taxon>
        <taxon>Rhododendron</taxon>
    </lineage>
</organism>
<accession>A0ACC0P673</accession>
<comment type="caution">
    <text evidence="1">The sequence shown here is derived from an EMBL/GenBank/DDBJ whole genome shotgun (WGS) entry which is preliminary data.</text>
</comment>
<dbReference type="Proteomes" id="UP001062846">
    <property type="component" value="Chromosome 4"/>
</dbReference>
<dbReference type="EMBL" id="CM046391">
    <property type="protein sequence ID" value="KAI8560228.1"/>
    <property type="molecule type" value="Genomic_DNA"/>
</dbReference>